<name>A0A0E0PX96_ORYRU</name>
<dbReference type="Proteomes" id="UP000008022">
    <property type="component" value="Unassembled WGS sequence"/>
</dbReference>
<dbReference type="EnsemblPlants" id="ORUFI06G14080.1">
    <property type="protein sequence ID" value="ORUFI06G14080.1"/>
    <property type="gene ID" value="ORUFI06G14080"/>
</dbReference>
<evidence type="ECO:0000313" key="1">
    <source>
        <dbReference type="EnsemblPlants" id="ORUFI06G14080.1"/>
    </source>
</evidence>
<reference evidence="1" key="2">
    <citation type="submission" date="2015-06" db="UniProtKB">
        <authorList>
            <consortium name="EnsemblPlants"/>
        </authorList>
    </citation>
    <scope>IDENTIFICATION</scope>
</reference>
<dbReference type="AlphaFoldDB" id="A0A0E0PX96"/>
<proteinExistence type="predicted"/>
<protein>
    <submittedName>
        <fullName evidence="1">Uncharacterized protein</fullName>
    </submittedName>
</protein>
<accession>A0A0E0PX96</accession>
<evidence type="ECO:0000313" key="2">
    <source>
        <dbReference type="Proteomes" id="UP000008022"/>
    </source>
</evidence>
<reference evidence="2" key="1">
    <citation type="submission" date="2013-06" db="EMBL/GenBank/DDBJ databases">
        <authorList>
            <person name="Zhao Q."/>
        </authorList>
    </citation>
    <scope>NUCLEOTIDE SEQUENCE</scope>
    <source>
        <strain evidence="2">cv. W1943</strain>
    </source>
</reference>
<dbReference type="Gramene" id="ORUFI06G14080.1">
    <property type="protein sequence ID" value="ORUFI06G14080.1"/>
    <property type="gene ID" value="ORUFI06G14080"/>
</dbReference>
<keyword evidence="2" id="KW-1185">Reference proteome</keyword>
<sequence length="108" mass="12087">MEAEGDDEEEGMSIQLRACQRSIEDALVSEDQKRRTGKEIGEQNINESMKLESWKHDADPCIDLAITTYLLAVGFDKVKDGGVESPRFSPEYPTLAAVKKFVRPPLLC</sequence>
<organism evidence="1 2">
    <name type="scientific">Oryza rufipogon</name>
    <name type="common">Brownbeard rice</name>
    <name type="synonym">Asian wild rice</name>
    <dbReference type="NCBI Taxonomy" id="4529"/>
    <lineage>
        <taxon>Eukaryota</taxon>
        <taxon>Viridiplantae</taxon>
        <taxon>Streptophyta</taxon>
        <taxon>Embryophyta</taxon>
        <taxon>Tracheophyta</taxon>
        <taxon>Spermatophyta</taxon>
        <taxon>Magnoliopsida</taxon>
        <taxon>Liliopsida</taxon>
        <taxon>Poales</taxon>
        <taxon>Poaceae</taxon>
        <taxon>BOP clade</taxon>
        <taxon>Oryzoideae</taxon>
        <taxon>Oryzeae</taxon>
        <taxon>Oryzinae</taxon>
        <taxon>Oryza</taxon>
    </lineage>
</organism>
<dbReference type="HOGENOM" id="CLU_2363151_0_0_1"/>